<gene>
    <name evidence="2" type="ORF">UFOPK3317_01029</name>
</gene>
<dbReference type="AlphaFoldDB" id="A0A6J7DXE1"/>
<dbReference type="EMBL" id="CAFBLK010000181">
    <property type="protein sequence ID" value="CAB4873680.1"/>
    <property type="molecule type" value="Genomic_DNA"/>
</dbReference>
<dbReference type="Pfam" id="PF25583">
    <property type="entry name" value="WCX"/>
    <property type="match status" value="1"/>
</dbReference>
<dbReference type="PANTHER" id="PTHR34580:SF1">
    <property type="entry name" value="PROTEIN PAFC"/>
    <property type="match status" value="1"/>
</dbReference>
<evidence type="ECO:0000313" key="2">
    <source>
        <dbReference type="EMBL" id="CAB4873680.1"/>
    </source>
</evidence>
<dbReference type="InterPro" id="IPR051534">
    <property type="entry name" value="CBASS_pafABC_assoc_protein"/>
</dbReference>
<dbReference type="PANTHER" id="PTHR34580">
    <property type="match status" value="1"/>
</dbReference>
<organism evidence="2">
    <name type="scientific">freshwater metagenome</name>
    <dbReference type="NCBI Taxonomy" id="449393"/>
    <lineage>
        <taxon>unclassified sequences</taxon>
        <taxon>metagenomes</taxon>
        <taxon>ecological metagenomes</taxon>
    </lineage>
</organism>
<evidence type="ECO:0000259" key="1">
    <source>
        <dbReference type="Pfam" id="PF25583"/>
    </source>
</evidence>
<sequence length="320" mass="35684">MARDSVSQQTKAVITLLARAEEADDVNLASAAAEFGISLALLTRWVEDFVYLERRLLTGELFTAPITFIIEDGWLKRYGNTRSIRDLATEEPPISVAVGLLIAATQYISMYDDPDEDKFHYPLLSAIKKLRDQVGQEYPATAKAPALLADVEESIGSRGRSRAQIIRYMKDDFSVSERTVEIHQTYSIGGYWYALLRDCGDDQKKSFRIDRILEISDGGYYFATAPSVEIPDSFDLSELANRVTIRTDDEALDALPNGVEIDKQTPLGDGRVEVELIVYGESRLDHLLVAIGPDAQVISPPEMIQRRAEHAQALLAPYLP</sequence>
<name>A0A6J7DXE1_9ZZZZ</name>
<proteinExistence type="predicted"/>
<dbReference type="InterPro" id="IPR057727">
    <property type="entry name" value="WCX_dom"/>
</dbReference>
<protein>
    <submittedName>
        <fullName evidence="2">Unannotated protein</fullName>
    </submittedName>
</protein>
<reference evidence="2" key="1">
    <citation type="submission" date="2020-05" db="EMBL/GenBank/DDBJ databases">
        <authorList>
            <person name="Chiriac C."/>
            <person name="Salcher M."/>
            <person name="Ghai R."/>
            <person name="Kavagutti S V."/>
        </authorList>
    </citation>
    <scope>NUCLEOTIDE SEQUENCE</scope>
</reference>
<feature type="domain" description="WCX" evidence="1">
    <location>
        <begin position="242"/>
        <end position="315"/>
    </location>
</feature>
<accession>A0A6J7DXE1</accession>